<gene>
    <name evidence="1" type="ordered locus">Sulku_2816</name>
</gene>
<keyword evidence="1" id="KW-0614">Plasmid</keyword>
<dbReference type="Proteomes" id="UP000008721">
    <property type="component" value="Plasmid pSULKU04"/>
</dbReference>
<evidence type="ECO:0000313" key="2">
    <source>
        <dbReference type="Proteomes" id="UP000008721"/>
    </source>
</evidence>
<evidence type="ECO:0000313" key="1">
    <source>
        <dbReference type="EMBL" id="ADR35464.1"/>
    </source>
</evidence>
<dbReference type="AlphaFoldDB" id="E4U448"/>
<sequence>MNEKPSIEQWDMMRYFLSKLNIDEPFDQITWAQQIKHIQDTEGYSLDDIRFVIDWLSSSKGTWFKKNIPDAYMLRKHFKTMHEITWENSKNKRKEEKC</sequence>
<protein>
    <submittedName>
        <fullName evidence="1">Uncharacterized protein</fullName>
    </submittedName>
</protein>
<reference evidence="1 2" key="1">
    <citation type="journal article" date="2012" name="Stand. Genomic Sci.">
        <title>Complete genome sequence of the sulfur compounds oxidizing chemolithoautotroph Sulfuricurvum kujiense type strain (YK-1(T)).</title>
        <authorList>
            <person name="Han C."/>
            <person name="Kotsyurbenko O."/>
            <person name="Chertkov O."/>
            <person name="Held B."/>
            <person name="Lapidus A."/>
            <person name="Nolan M."/>
            <person name="Lucas S."/>
            <person name="Hammon N."/>
            <person name="Deshpande S."/>
            <person name="Cheng J.F."/>
            <person name="Tapia R."/>
            <person name="Goodwin L.A."/>
            <person name="Pitluck S."/>
            <person name="Liolios K."/>
            <person name="Pagani I."/>
            <person name="Ivanova N."/>
            <person name="Mavromatis K."/>
            <person name="Mikhailova N."/>
            <person name="Pati A."/>
            <person name="Chen A."/>
            <person name="Palaniappan K."/>
            <person name="Land M."/>
            <person name="Hauser L."/>
            <person name="Chang Y.J."/>
            <person name="Jeffries C.D."/>
            <person name="Brambilla E.M."/>
            <person name="Rohde M."/>
            <person name="Spring S."/>
            <person name="Sikorski J."/>
            <person name="Goker M."/>
            <person name="Woyke T."/>
            <person name="Bristow J."/>
            <person name="Eisen J.A."/>
            <person name="Markowitz V."/>
            <person name="Hugenholtz P."/>
            <person name="Kyrpides N.C."/>
            <person name="Klenk H.P."/>
            <person name="Detter J.C."/>
        </authorList>
    </citation>
    <scope>NUCLEOTIDE SEQUENCE [LARGE SCALE GENOMIC DNA]</scope>
    <source>
        <strain evidence="2">ATCC BAA-921 / DSM 16994 / JCM 11577 / YK-1</strain>
    </source>
</reference>
<name>E4U448_SULKY</name>
<accession>E4U448</accession>
<keyword evidence="2" id="KW-1185">Reference proteome</keyword>
<dbReference type="EMBL" id="CP002359">
    <property type="protein sequence ID" value="ADR35464.1"/>
    <property type="molecule type" value="Genomic_DNA"/>
</dbReference>
<organism evidence="1 2">
    <name type="scientific">Sulfuricurvum kujiense (strain ATCC BAA-921 / DSM 16994 / JCM 11577 / YK-1)</name>
    <dbReference type="NCBI Taxonomy" id="709032"/>
    <lineage>
        <taxon>Bacteria</taxon>
        <taxon>Pseudomonadati</taxon>
        <taxon>Campylobacterota</taxon>
        <taxon>Epsilonproteobacteria</taxon>
        <taxon>Campylobacterales</taxon>
        <taxon>Sulfurimonadaceae</taxon>
        <taxon>Sulfuricurvum</taxon>
    </lineage>
</organism>
<dbReference type="HOGENOM" id="CLU_2332596_0_0_7"/>
<proteinExistence type="predicted"/>
<geneLocation type="plasmid" evidence="1 2">
    <name>pSULKU04</name>
</geneLocation>
<dbReference type="KEGG" id="sku:Sulku_2816"/>
<dbReference type="RefSeq" id="WP_013461405.1">
    <property type="nucleotide sequence ID" value="NC_014763.1"/>
</dbReference>